<evidence type="ECO:0008006" key="5">
    <source>
        <dbReference type="Google" id="ProtNLM"/>
    </source>
</evidence>
<gene>
    <name evidence="1" type="ORF">BS637_03805</name>
    <name evidence="2" type="ORF">BS638_09455</name>
</gene>
<evidence type="ECO:0000313" key="2">
    <source>
        <dbReference type="EMBL" id="OOO65045.1"/>
    </source>
</evidence>
<dbReference type="EMBL" id="MRAE01000022">
    <property type="protein sequence ID" value="OOO65045.1"/>
    <property type="molecule type" value="Genomic_DNA"/>
</dbReference>
<dbReference type="EMBL" id="MRAD01000003">
    <property type="protein sequence ID" value="OOO62950.1"/>
    <property type="molecule type" value="Genomic_DNA"/>
</dbReference>
<protein>
    <recommendedName>
        <fullName evidence="5">Bacteriocin</fullName>
    </recommendedName>
</protein>
<dbReference type="RefSeq" id="WP_053818555.1">
    <property type="nucleotide sequence ID" value="NZ_JADPGM010000002.1"/>
</dbReference>
<dbReference type="AlphaFoldDB" id="A0A1S9I473"/>
<keyword evidence="3" id="KW-1185">Reference proteome</keyword>
<dbReference type="Proteomes" id="UP000190256">
    <property type="component" value="Unassembled WGS sequence"/>
</dbReference>
<proteinExistence type="predicted"/>
<sequence length="59" mass="5668">MEQLTYSDLNNINGGGRKTDIATGVLKVAGGAATIATSGGIGVVPGAIAILDGLVDIAG</sequence>
<evidence type="ECO:0000313" key="4">
    <source>
        <dbReference type="Proteomes" id="UP000190256"/>
    </source>
</evidence>
<reference evidence="1 3" key="1">
    <citation type="submission" date="2016-12" db="EMBL/GenBank/DDBJ databases">
        <title>Clostridium tepidum sp. nov., a close relative of Clostridium sporogenes and Clostridium botulinum Group I.</title>
        <authorList>
            <person name="Dobritsa A.P."/>
            <person name="Kutumbaka K."/>
            <person name="Werner K."/>
            <person name="Samadpour M."/>
        </authorList>
    </citation>
    <scope>NUCLEOTIDE SEQUENCE [LARGE SCALE GENOMIC DNA]</scope>
    <source>
        <strain evidence="1 3">PE</strain>
    </source>
</reference>
<dbReference type="STRING" id="1962263.BS637_03805"/>
<dbReference type="Proteomes" id="UP000190206">
    <property type="component" value="Unassembled WGS sequence"/>
</dbReference>
<comment type="caution">
    <text evidence="2">The sequence shown here is derived from an EMBL/GenBank/DDBJ whole genome shotgun (WGS) entry which is preliminary data.</text>
</comment>
<reference evidence="2 4" key="2">
    <citation type="submission" date="2016-12" db="EMBL/GenBank/DDBJ databases">
        <title>Clostridium tepidum sp. nov., a close relative of Clostridium sporogenes and Clostridium botulinum Group I.</title>
        <authorList>
            <person name="Dobritsa A.P."/>
            <person name="Kutumbaka K.K."/>
            <person name="Werner K."/>
            <person name="Wiedmann M."/>
            <person name="Asmus A."/>
            <person name="Samadpour M."/>
        </authorList>
    </citation>
    <scope>NUCLEOTIDE SEQUENCE [LARGE SCALE GENOMIC DNA]</scope>
    <source>
        <strain evidence="2 4">IEH 97212</strain>
    </source>
</reference>
<evidence type="ECO:0000313" key="3">
    <source>
        <dbReference type="Proteomes" id="UP000190206"/>
    </source>
</evidence>
<evidence type="ECO:0000313" key="1">
    <source>
        <dbReference type="EMBL" id="OOO62950.1"/>
    </source>
</evidence>
<accession>A0A1S9I473</accession>
<organism evidence="2 4">
    <name type="scientific">Clostridium tepidum</name>
    <dbReference type="NCBI Taxonomy" id="1962263"/>
    <lineage>
        <taxon>Bacteria</taxon>
        <taxon>Bacillati</taxon>
        <taxon>Bacillota</taxon>
        <taxon>Clostridia</taxon>
        <taxon>Eubacteriales</taxon>
        <taxon>Clostridiaceae</taxon>
        <taxon>Clostridium</taxon>
    </lineage>
</organism>
<name>A0A1S9I473_9CLOT</name>